<dbReference type="Proteomes" id="UP000092498">
    <property type="component" value="Chromosome"/>
</dbReference>
<evidence type="ECO:0000313" key="3">
    <source>
        <dbReference type="Proteomes" id="UP000092498"/>
    </source>
</evidence>
<keyword evidence="3" id="KW-1185">Reference proteome</keyword>
<dbReference type="AlphaFoldDB" id="A0A1B1AFS0"/>
<protein>
    <submittedName>
        <fullName evidence="2">Uncharacterized protein</fullName>
    </submittedName>
</protein>
<sequence>MKLRWIILAGAGAVVIAAWSALAIGYFYRPSMPVWVAIVTTTAFATEGFLWLAAGVFGWGFLAKRRAALARLRDRFFAKRDQITE</sequence>
<evidence type="ECO:0000313" key="2">
    <source>
        <dbReference type="EMBL" id="ANP45402.1"/>
    </source>
</evidence>
<dbReference type="RefSeq" id="WP_066768652.1">
    <property type="nucleotide sequence ID" value="NZ_CP013244.1"/>
</dbReference>
<dbReference type="EMBL" id="CP013244">
    <property type="protein sequence ID" value="ANP45402.1"/>
    <property type="molecule type" value="Genomic_DNA"/>
</dbReference>
<keyword evidence="1" id="KW-0812">Transmembrane</keyword>
<gene>
    <name evidence="2" type="ORF">ATE48_05465</name>
</gene>
<keyword evidence="1" id="KW-1133">Transmembrane helix</keyword>
<feature type="transmembrane region" description="Helical" evidence="1">
    <location>
        <begin position="7"/>
        <end position="28"/>
    </location>
</feature>
<proteinExistence type="predicted"/>
<accession>A0A1B1AFS0</accession>
<dbReference type="KEGG" id="cbot:ATE48_05465"/>
<evidence type="ECO:0000256" key="1">
    <source>
        <dbReference type="SAM" id="Phobius"/>
    </source>
</evidence>
<reference evidence="2 3" key="1">
    <citation type="submission" date="2015-11" db="EMBL/GenBank/DDBJ databases">
        <title>Whole-Genome Sequence of Candidatus Oderbacter manganicum from the National Park Lower Oder Valley, Germany.</title>
        <authorList>
            <person name="Braun B."/>
            <person name="Liere K."/>
            <person name="Szewzyk U."/>
        </authorList>
    </citation>
    <scope>NUCLEOTIDE SEQUENCE [LARGE SCALE GENOMIC DNA]</scope>
    <source>
        <strain evidence="2 3">OTSz_A_272</strain>
    </source>
</reference>
<dbReference type="InParanoid" id="A0A1B1AFS0"/>
<keyword evidence="1" id="KW-0472">Membrane</keyword>
<feature type="transmembrane region" description="Helical" evidence="1">
    <location>
        <begin position="34"/>
        <end position="63"/>
    </location>
</feature>
<name>A0A1B1AFS0_9PROT</name>
<dbReference type="OrthoDB" id="7632652at2"/>
<organism evidence="2 3">
    <name type="scientific">Candidatus Viadribacter manganicus</name>
    <dbReference type="NCBI Taxonomy" id="1759059"/>
    <lineage>
        <taxon>Bacteria</taxon>
        <taxon>Pseudomonadati</taxon>
        <taxon>Pseudomonadota</taxon>
        <taxon>Alphaproteobacteria</taxon>
        <taxon>Hyphomonadales</taxon>
        <taxon>Hyphomonadaceae</taxon>
        <taxon>Candidatus Viadribacter</taxon>
    </lineage>
</organism>
<dbReference type="STRING" id="1759059.ATE48_05465"/>